<evidence type="ECO:0000313" key="2">
    <source>
        <dbReference type="EMBL" id="OEH78068.1"/>
    </source>
</evidence>
<dbReference type="EMBL" id="JROU02000870">
    <property type="protein sequence ID" value="OEH78068.1"/>
    <property type="molecule type" value="Genomic_DNA"/>
</dbReference>
<dbReference type="AlphaFoldDB" id="A0A1D3D3N0"/>
<feature type="region of interest" description="Disordered" evidence="1">
    <location>
        <begin position="60"/>
        <end position="86"/>
    </location>
</feature>
<evidence type="ECO:0000256" key="1">
    <source>
        <dbReference type="SAM" id="MobiDB-lite"/>
    </source>
</evidence>
<comment type="caution">
    <text evidence="2">The sequence shown here is derived from an EMBL/GenBank/DDBJ whole genome shotgun (WGS) entry which is preliminary data.</text>
</comment>
<dbReference type="Proteomes" id="UP000095192">
    <property type="component" value="Unassembled WGS sequence"/>
</dbReference>
<proteinExistence type="predicted"/>
<reference evidence="2 3" key="1">
    <citation type="journal article" date="2016" name="BMC Genomics">
        <title>Comparative genomics reveals Cyclospora cayetanensis possesses coccidia-like metabolism and invasion components but unique surface antigens.</title>
        <authorList>
            <person name="Liu S."/>
            <person name="Wang L."/>
            <person name="Zheng H."/>
            <person name="Xu Z."/>
            <person name="Roellig D.M."/>
            <person name="Li N."/>
            <person name="Frace M.A."/>
            <person name="Tang K."/>
            <person name="Arrowood M.J."/>
            <person name="Moss D.M."/>
            <person name="Zhang L."/>
            <person name="Feng Y."/>
            <person name="Xiao L."/>
        </authorList>
    </citation>
    <scope>NUCLEOTIDE SEQUENCE [LARGE SCALE GENOMIC DNA]</scope>
    <source>
        <strain evidence="2 3">CHN_HEN01</strain>
    </source>
</reference>
<name>A0A1D3D3N0_9EIME</name>
<evidence type="ECO:0000313" key="3">
    <source>
        <dbReference type="Proteomes" id="UP000095192"/>
    </source>
</evidence>
<organism evidence="2 3">
    <name type="scientific">Cyclospora cayetanensis</name>
    <dbReference type="NCBI Taxonomy" id="88456"/>
    <lineage>
        <taxon>Eukaryota</taxon>
        <taxon>Sar</taxon>
        <taxon>Alveolata</taxon>
        <taxon>Apicomplexa</taxon>
        <taxon>Conoidasida</taxon>
        <taxon>Coccidia</taxon>
        <taxon>Eucoccidiorida</taxon>
        <taxon>Eimeriorina</taxon>
        <taxon>Eimeriidae</taxon>
        <taxon>Cyclospora</taxon>
    </lineage>
</organism>
<dbReference type="InParanoid" id="A0A1D3D3N0"/>
<dbReference type="VEuPathDB" id="ToxoDB:cyc_08079"/>
<protein>
    <submittedName>
        <fullName evidence="2">Uncharacterized protein</fullName>
    </submittedName>
</protein>
<sequence>MPSSSPATAAANILPDTTASALCNSPSETLPCLARGGSETNEKNPSCCRLCLCRASPQRRDEGEQDTPYRRRMSRGESRESLETTTQLSCRRAAAEAMMVHKTAAASECQKSRNAHPSFYSRETVMCLEAFFLSTAEYKQRKLFFAGMRDFFQPNSPLLCLFTPSCIPSFSPCQNCRASLSTGDKEETFWRHATPPKPLDAAPNRKHASRHIAPFRPPTAAAALTAPFPKRQTLNSAPTEKRRNKRREVMDYREQAASCQQAGCHFSALSSIRPATKDAFAELENASNPHLSFAPNLSPGWLQGATPAEPQKEAFLKLPTCK</sequence>
<gene>
    <name evidence="2" type="ORF">cyc_08079</name>
</gene>
<feature type="region of interest" description="Disordered" evidence="1">
    <location>
        <begin position="223"/>
        <end position="246"/>
    </location>
</feature>
<keyword evidence="3" id="KW-1185">Reference proteome</keyword>
<accession>A0A1D3D3N0</accession>